<proteinExistence type="predicted"/>
<dbReference type="InterPro" id="IPR000160">
    <property type="entry name" value="GGDEF_dom"/>
</dbReference>
<organism evidence="5 6">
    <name type="scientific">Arcobacter suis CECT 7833</name>
    <dbReference type="NCBI Taxonomy" id="663365"/>
    <lineage>
        <taxon>Bacteria</taxon>
        <taxon>Pseudomonadati</taxon>
        <taxon>Campylobacterota</taxon>
        <taxon>Epsilonproteobacteria</taxon>
        <taxon>Campylobacterales</taxon>
        <taxon>Arcobacteraceae</taxon>
        <taxon>Arcobacter</taxon>
    </lineage>
</organism>
<dbReference type="SMART" id="SM00267">
    <property type="entry name" value="GGDEF"/>
    <property type="match status" value="1"/>
</dbReference>
<dbReference type="PANTHER" id="PTHR45138">
    <property type="entry name" value="REGULATORY COMPONENTS OF SENSORY TRANSDUCTION SYSTEM"/>
    <property type="match status" value="1"/>
</dbReference>
<keyword evidence="3" id="KW-1133">Transmembrane helix</keyword>
<dbReference type="InterPro" id="IPR029787">
    <property type="entry name" value="Nucleotide_cyclase"/>
</dbReference>
<evidence type="ECO:0000256" key="3">
    <source>
        <dbReference type="SAM" id="Phobius"/>
    </source>
</evidence>
<dbReference type="EMBL" id="CP032100">
    <property type="protein sequence ID" value="AXX89614.1"/>
    <property type="molecule type" value="Genomic_DNA"/>
</dbReference>
<dbReference type="CDD" id="cd01949">
    <property type="entry name" value="GGDEF"/>
    <property type="match status" value="1"/>
</dbReference>
<feature type="domain" description="GGDEF" evidence="4">
    <location>
        <begin position="318"/>
        <end position="444"/>
    </location>
</feature>
<dbReference type="FunFam" id="3.30.70.270:FF:000001">
    <property type="entry name" value="Diguanylate cyclase domain protein"/>
    <property type="match status" value="1"/>
</dbReference>
<dbReference type="KEGG" id="asui:ASUIS_1126"/>
<sequence length="444" mass="52372">MKKITLERLLYKNYLKTSLVSIFLIELFLVFFYFIIHKNMINKSSEFLLNDVENSISLIIENHSQTVDEESIKTQSLEHLLNHFIKIKLPYKGKILIINNFGEILFIDENIKELLDIHTNKSNILNHQNLKIVNYFKEIMKEKNLNKILLNEKKYILFSKRIQMNSLYVVAFIDENNILNKINDLEEYYEKLAYIVIFSVLIFYIMFFFYLSFKAKDFVDRINEPLLNIIEFTKNLGIKKDIKNLESCGIFEIDRLSSNFNNMIIELDMRTNRLILEETKRIYQEKLANTDPLTGAYNRRYLNEFSYEYLKIVKRENKDLSLLLLDLDDFKNINDTFGHEIGDIVIKQLVEISKSSIRESDLIIRFGGDEFIILLPNTNIQSARFVANKIINKITEYNKNKEFNFSISVGISHYQIGDNSIDNIILRADKSLYKAKKIGKNCVV</sequence>
<name>A0AAD0SR94_9BACT</name>
<dbReference type="Pfam" id="PF00990">
    <property type="entry name" value="GGDEF"/>
    <property type="match status" value="1"/>
</dbReference>
<dbReference type="InterPro" id="IPR050469">
    <property type="entry name" value="Diguanylate_Cyclase"/>
</dbReference>
<dbReference type="Gene3D" id="3.30.450.20">
    <property type="entry name" value="PAS domain"/>
    <property type="match status" value="1"/>
</dbReference>
<feature type="transmembrane region" description="Helical" evidence="3">
    <location>
        <begin position="18"/>
        <end position="36"/>
    </location>
</feature>
<reference evidence="5 6" key="1">
    <citation type="submission" date="2018-08" db="EMBL/GenBank/DDBJ databases">
        <title>Complete genome of the Arcobacter suis type strain LMG 26152.</title>
        <authorList>
            <person name="Miller W.G."/>
            <person name="Yee E."/>
            <person name="Bono J.L."/>
        </authorList>
    </citation>
    <scope>NUCLEOTIDE SEQUENCE [LARGE SCALE GENOMIC DNA]</scope>
    <source>
        <strain evidence="5 6">CECT 7833</strain>
    </source>
</reference>
<evidence type="ECO:0000256" key="2">
    <source>
        <dbReference type="ARBA" id="ARBA00034247"/>
    </source>
</evidence>
<accession>A0AAD0SR94</accession>
<protein>
    <recommendedName>
        <fullName evidence="1">diguanylate cyclase</fullName>
        <ecNumber evidence="1">2.7.7.65</ecNumber>
    </recommendedName>
</protein>
<dbReference type="PROSITE" id="PS50887">
    <property type="entry name" value="GGDEF"/>
    <property type="match status" value="1"/>
</dbReference>
<dbReference type="AlphaFoldDB" id="A0AAD0SR94"/>
<dbReference type="InterPro" id="IPR043128">
    <property type="entry name" value="Rev_trsase/Diguanyl_cyclase"/>
</dbReference>
<keyword evidence="6" id="KW-1185">Reference proteome</keyword>
<dbReference type="PANTHER" id="PTHR45138:SF9">
    <property type="entry name" value="DIGUANYLATE CYCLASE DGCM-RELATED"/>
    <property type="match status" value="1"/>
</dbReference>
<dbReference type="EC" id="2.7.7.65" evidence="1"/>
<dbReference type="RefSeq" id="WP_118886157.1">
    <property type="nucleotide sequence ID" value="NZ_CP032100.1"/>
</dbReference>
<evidence type="ECO:0000259" key="4">
    <source>
        <dbReference type="PROSITE" id="PS50887"/>
    </source>
</evidence>
<dbReference type="Gene3D" id="3.30.70.270">
    <property type="match status" value="1"/>
</dbReference>
<feature type="transmembrane region" description="Helical" evidence="3">
    <location>
        <begin position="192"/>
        <end position="213"/>
    </location>
</feature>
<dbReference type="SUPFAM" id="SSF55073">
    <property type="entry name" value="Nucleotide cyclase"/>
    <property type="match status" value="1"/>
</dbReference>
<evidence type="ECO:0000313" key="5">
    <source>
        <dbReference type="EMBL" id="AXX89614.1"/>
    </source>
</evidence>
<evidence type="ECO:0000313" key="6">
    <source>
        <dbReference type="Proteomes" id="UP000263040"/>
    </source>
</evidence>
<gene>
    <name evidence="5" type="ORF">ASUIS_1126</name>
</gene>
<keyword evidence="3" id="KW-0812">Transmembrane</keyword>
<dbReference type="GO" id="GO:0052621">
    <property type="term" value="F:diguanylate cyclase activity"/>
    <property type="evidence" value="ECO:0007669"/>
    <property type="project" value="UniProtKB-EC"/>
</dbReference>
<dbReference type="NCBIfam" id="TIGR00254">
    <property type="entry name" value="GGDEF"/>
    <property type="match status" value="1"/>
</dbReference>
<comment type="catalytic activity">
    <reaction evidence="2">
        <text>2 GTP = 3',3'-c-di-GMP + 2 diphosphate</text>
        <dbReference type="Rhea" id="RHEA:24898"/>
        <dbReference type="ChEBI" id="CHEBI:33019"/>
        <dbReference type="ChEBI" id="CHEBI:37565"/>
        <dbReference type="ChEBI" id="CHEBI:58805"/>
        <dbReference type="EC" id="2.7.7.65"/>
    </reaction>
</comment>
<evidence type="ECO:0000256" key="1">
    <source>
        <dbReference type="ARBA" id="ARBA00012528"/>
    </source>
</evidence>
<dbReference type="Proteomes" id="UP000263040">
    <property type="component" value="Chromosome"/>
</dbReference>
<keyword evidence="3" id="KW-0472">Membrane</keyword>